<dbReference type="InterPro" id="IPR013221">
    <property type="entry name" value="Mur_ligase_cen"/>
</dbReference>
<evidence type="ECO:0000256" key="6">
    <source>
        <dbReference type="ARBA" id="ARBA00022741"/>
    </source>
</evidence>
<dbReference type="InterPro" id="IPR036565">
    <property type="entry name" value="Mur-like_cat_sf"/>
</dbReference>
<dbReference type="GO" id="GO:0046872">
    <property type="term" value="F:metal ion binding"/>
    <property type="evidence" value="ECO:0007669"/>
    <property type="project" value="UniProtKB-KW"/>
</dbReference>
<dbReference type="AlphaFoldDB" id="A0A7X1B2V9"/>
<evidence type="ECO:0000256" key="5">
    <source>
        <dbReference type="ARBA" id="ARBA00022723"/>
    </source>
</evidence>
<feature type="domain" description="Mur ligase central" evidence="11">
    <location>
        <begin position="48"/>
        <end position="194"/>
    </location>
</feature>
<comment type="caution">
    <text evidence="12">The sequence shown here is derived from an EMBL/GenBank/DDBJ whole genome shotgun (WGS) entry which is preliminary data.</text>
</comment>
<dbReference type="InterPro" id="IPR001645">
    <property type="entry name" value="Folylpolyglutamate_synth"/>
</dbReference>
<accession>A0A7X1B2V9</accession>
<dbReference type="PANTHER" id="PTHR11136">
    <property type="entry name" value="FOLYLPOLYGLUTAMATE SYNTHASE-RELATED"/>
    <property type="match status" value="1"/>
</dbReference>
<keyword evidence="5" id="KW-0479">Metal-binding</keyword>
<name>A0A7X1B2V9_9BACT</name>
<evidence type="ECO:0000256" key="3">
    <source>
        <dbReference type="ARBA" id="ARBA00013025"/>
    </source>
</evidence>
<dbReference type="GO" id="GO:0008841">
    <property type="term" value="F:dihydrofolate synthase activity"/>
    <property type="evidence" value="ECO:0007669"/>
    <property type="project" value="TreeGrafter"/>
</dbReference>
<evidence type="ECO:0000313" key="12">
    <source>
        <dbReference type="EMBL" id="MBC2604646.1"/>
    </source>
</evidence>
<comment type="cofactor">
    <cofactor evidence="1">
        <name>Mg(2+)</name>
        <dbReference type="ChEBI" id="CHEBI:18420"/>
    </cofactor>
</comment>
<dbReference type="PROSITE" id="PS01012">
    <property type="entry name" value="FOLYLPOLYGLU_SYNT_2"/>
    <property type="match status" value="1"/>
</dbReference>
<keyword evidence="8" id="KW-0460">Magnesium</keyword>
<comment type="catalytic activity">
    <reaction evidence="9">
        <text>(6S)-5,6,7,8-tetrahydrofolyl-(gamma-L-Glu)(n) + L-glutamate + ATP = (6S)-5,6,7,8-tetrahydrofolyl-(gamma-L-Glu)(n+1) + ADP + phosphate + H(+)</text>
        <dbReference type="Rhea" id="RHEA:10580"/>
        <dbReference type="Rhea" id="RHEA-COMP:14738"/>
        <dbReference type="Rhea" id="RHEA-COMP:14740"/>
        <dbReference type="ChEBI" id="CHEBI:15378"/>
        <dbReference type="ChEBI" id="CHEBI:29985"/>
        <dbReference type="ChEBI" id="CHEBI:30616"/>
        <dbReference type="ChEBI" id="CHEBI:43474"/>
        <dbReference type="ChEBI" id="CHEBI:141005"/>
        <dbReference type="ChEBI" id="CHEBI:456216"/>
        <dbReference type="EC" id="6.3.2.17"/>
    </reaction>
</comment>
<dbReference type="RefSeq" id="WP_185658537.1">
    <property type="nucleotide sequence ID" value="NZ_CAWPOO010000001.1"/>
</dbReference>
<dbReference type="SUPFAM" id="SSF53244">
    <property type="entry name" value="MurD-like peptide ligases, peptide-binding domain"/>
    <property type="match status" value="1"/>
</dbReference>
<evidence type="ECO:0000256" key="1">
    <source>
        <dbReference type="ARBA" id="ARBA00001946"/>
    </source>
</evidence>
<dbReference type="Proteomes" id="UP000526501">
    <property type="component" value="Unassembled WGS sequence"/>
</dbReference>
<dbReference type="InterPro" id="IPR018109">
    <property type="entry name" value="Folylpolyglutamate_synth_CS"/>
</dbReference>
<evidence type="ECO:0000256" key="8">
    <source>
        <dbReference type="ARBA" id="ARBA00022842"/>
    </source>
</evidence>
<sequence length="434" mass="48101">MPELSSYQVARDWLYSLKNRGSKYGIDRMIRFAEELGHPERSFPVIHVAGTNGKGSTCAMLERVFRDHGYRVGLSTSPHLVRQGERIQVDRKILEESEILAYVRELAPLAARIAEEDPELHPSFFEFMTAMAFLHFARSEVDIAVVEVGLGGRLDATNVVLPEVSVITSIALDHCEILGDTLAKIASEKAGIVKPGVPVVAGLLPEEAMSEVERICSERGAPLVRVEDRYGRDIFQYPETNLSGDYQRINAALACCVMEVLDGSWKLEASKITESLRKVAWPGRWEERQLSGRKIVFDVSHNSEGATWLEKSLADLVRRSGGARPDVVMGVMGAYRAAALVPVAAKWADSLTFVMPEQDRACRFEELEALVPAGFAGPIREASISELFPAKGVCTLDFKTDRPLVVSGSIYLIGEVWDRFYEESPLGQGRLQDF</sequence>
<dbReference type="InterPro" id="IPR036615">
    <property type="entry name" value="Mur_ligase_C_dom_sf"/>
</dbReference>
<evidence type="ECO:0000256" key="9">
    <source>
        <dbReference type="ARBA" id="ARBA00047493"/>
    </source>
</evidence>
<dbReference type="FunFam" id="3.40.1190.10:FF:000011">
    <property type="entry name" value="Folylpolyglutamate synthase/dihydrofolate synthase"/>
    <property type="match status" value="1"/>
</dbReference>
<evidence type="ECO:0000313" key="13">
    <source>
        <dbReference type="Proteomes" id="UP000526501"/>
    </source>
</evidence>
<gene>
    <name evidence="12" type="ORF">H5P27_01105</name>
</gene>
<dbReference type="Pfam" id="PF08245">
    <property type="entry name" value="Mur_ligase_M"/>
    <property type="match status" value="1"/>
</dbReference>
<dbReference type="EC" id="6.3.2.17" evidence="3"/>
<keyword evidence="6 10" id="KW-0547">Nucleotide-binding</keyword>
<dbReference type="GO" id="GO:0004326">
    <property type="term" value="F:tetrahydrofolylpolyglutamate synthase activity"/>
    <property type="evidence" value="ECO:0007669"/>
    <property type="project" value="UniProtKB-EC"/>
</dbReference>
<dbReference type="PANTHER" id="PTHR11136:SF0">
    <property type="entry name" value="DIHYDROFOLATE SYNTHETASE-RELATED"/>
    <property type="match status" value="1"/>
</dbReference>
<dbReference type="Gene3D" id="3.40.1190.10">
    <property type="entry name" value="Mur-like, catalytic domain"/>
    <property type="match status" value="1"/>
</dbReference>
<evidence type="ECO:0000259" key="11">
    <source>
        <dbReference type="Pfam" id="PF08245"/>
    </source>
</evidence>
<comment type="similarity">
    <text evidence="2 10">Belongs to the folylpolyglutamate synthase family.</text>
</comment>
<protein>
    <recommendedName>
        <fullName evidence="3">tetrahydrofolate synthase</fullName>
        <ecNumber evidence="3">6.3.2.17</ecNumber>
    </recommendedName>
</protein>
<keyword evidence="13" id="KW-1185">Reference proteome</keyword>
<evidence type="ECO:0000256" key="10">
    <source>
        <dbReference type="PIRNR" id="PIRNR001563"/>
    </source>
</evidence>
<reference evidence="12 13" key="1">
    <citation type="submission" date="2020-07" db="EMBL/GenBank/DDBJ databases">
        <authorList>
            <person name="Feng X."/>
        </authorList>
    </citation>
    <scope>NUCLEOTIDE SEQUENCE [LARGE SCALE GENOMIC DNA]</scope>
    <source>
        <strain evidence="12 13">JCM23202</strain>
    </source>
</reference>
<evidence type="ECO:0000256" key="2">
    <source>
        <dbReference type="ARBA" id="ARBA00008276"/>
    </source>
</evidence>
<keyword evidence="7 10" id="KW-0067">ATP-binding</keyword>
<dbReference type="GO" id="GO:0005524">
    <property type="term" value="F:ATP binding"/>
    <property type="evidence" value="ECO:0007669"/>
    <property type="project" value="UniProtKB-KW"/>
</dbReference>
<evidence type="ECO:0000256" key="7">
    <source>
        <dbReference type="ARBA" id="ARBA00022840"/>
    </source>
</evidence>
<evidence type="ECO:0000256" key="4">
    <source>
        <dbReference type="ARBA" id="ARBA00022598"/>
    </source>
</evidence>
<organism evidence="12 13">
    <name type="scientific">Pelagicoccus albus</name>
    <dbReference type="NCBI Taxonomy" id="415222"/>
    <lineage>
        <taxon>Bacteria</taxon>
        <taxon>Pseudomonadati</taxon>
        <taxon>Verrucomicrobiota</taxon>
        <taxon>Opitutia</taxon>
        <taxon>Puniceicoccales</taxon>
        <taxon>Pelagicoccaceae</taxon>
        <taxon>Pelagicoccus</taxon>
    </lineage>
</organism>
<keyword evidence="4 10" id="KW-0436">Ligase</keyword>
<dbReference type="NCBIfam" id="TIGR01499">
    <property type="entry name" value="folC"/>
    <property type="match status" value="1"/>
</dbReference>
<dbReference type="Gene3D" id="3.90.190.20">
    <property type="entry name" value="Mur ligase, C-terminal domain"/>
    <property type="match status" value="1"/>
</dbReference>
<dbReference type="EMBL" id="JACHVC010000001">
    <property type="protein sequence ID" value="MBC2604646.1"/>
    <property type="molecule type" value="Genomic_DNA"/>
</dbReference>
<dbReference type="GO" id="GO:0005737">
    <property type="term" value="C:cytoplasm"/>
    <property type="evidence" value="ECO:0007669"/>
    <property type="project" value="TreeGrafter"/>
</dbReference>
<dbReference type="PIRSF" id="PIRSF001563">
    <property type="entry name" value="Folylpolyglu_synth"/>
    <property type="match status" value="1"/>
</dbReference>
<dbReference type="SUPFAM" id="SSF53623">
    <property type="entry name" value="MurD-like peptide ligases, catalytic domain"/>
    <property type="match status" value="1"/>
</dbReference>
<proteinExistence type="inferred from homology"/>